<comment type="caution">
    <text evidence="1">The sequence shown here is derived from an EMBL/GenBank/DDBJ whole genome shotgun (WGS) entry which is preliminary data.</text>
</comment>
<dbReference type="AlphaFoldDB" id="A0A821ZV41"/>
<dbReference type="EMBL" id="CAJOBR010027648">
    <property type="protein sequence ID" value="CAF4977356.1"/>
    <property type="molecule type" value="Genomic_DNA"/>
</dbReference>
<evidence type="ECO:0000313" key="1">
    <source>
        <dbReference type="EMBL" id="CAF4977356.1"/>
    </source>
</evidence>
<reference evidence="1" key="1">
    <citation type="submission" date="2021-02" db="EMBL/GenBank/DDBJ databases">
        <authorList>
            <person name="Nowell W R."/>
        </authorList>
    </citation>
    <scope>NUCLEOTIDE SEQUENCE</scope>
</reference>
<accession>A0A821ZV41</accession>
<evidence type="ECO:0000313" key="2">
    <source>
        <dbReference type="Proteomes" id="UP000663848"/>
    </source>
</evidence>
<organism evidence="1 2">
    <name type="scientific">Rotaria socialis</name>
    <dbReference type="NCBI Taxonomy" id="392032"/>
    <lineage>
        <taxon>Eukaryota</taxon>
        <taxon>Metazoa</taxon>
        <taxon>Spiralia</taxon>
        <taxon>Gnathifera</taxon>
        <taxon>Rotifera</taxon>
        <taxon>Eurotatoria</taxon>
        <taxon>Bdelloidea</taxon>
        <taxon>Philodinida</taxon>
        <taxon>Philodinidae</taxon>
        <taxon>Rotaria</taxon>
    </lineage>
</organism>
<dbReference type="Proteomes" id="UP000663848">
    <property type="component" value="Unassembled WGS sequence"/>
</dbReference>
<proteinExistence type="predicted"/>
<feature type="non-terminal residue" evidence="1">
    <location>
        <position position="59"/>
    </location>
</feature>
<name>A0A821ZV41_9BILA</name>
<sequence length="59" mass="6688">MASLTLTFASSLPEIQATSIIDYISQLLFIYLNPIFQNTFKQLTQLVFVFGERLSQTGQ</sequence>
<protein>
    <submittedName>
        <fullName evidence="1">Uncharacterized protein</fullName>
    </submittedName>
</protein>
<gene>
    <name evidence="1" type="ORF">QYT958_LOCUS35821</name>
</gene>